<dbReference type="AlphaFoldDB" id="A0A0C9TAE2"/>
<evidence type="ECO:0000313" key="1">
    <source>
        <dbReference type="EMBL" id="KII85248.1"/>
    </source>
</evidence>
<organism evidence="1 2">
    <name type="scientific">Plicaturopsis crispa FD-325 SS-3</name>
    <dbReference type="NCBI Taxonomy" id="944288"/>
    <lineage>
        <taxon>Eukaryota</taxon>
        <taxon>Fungi</taxon>
        <taxon>Dikarya</taxon>
        <taxon>Basidiomycota</taxon>
        <taxon>Agaricomycotina</taxon>
        <taxon>Agaricomycetes</taxon>
        <taxon>Agaricomycetidae</taxon>
        <taxon>Amylocorticiales</taxon>
        <taxon>Amylocorticiaceae</taxon>
        <taxon>Plicatura</taxon>
        <taxon>Plicaturopsis crispa</taxon>
    </lineage>
</organism>
<gene>
    <name evidence="1" type="ORF">PLICRDRAFT_45442</name>
</gene>
<dbReference type="EMBL" id="KN832568">
    <property type="protein sequence ID" value="KII85248.1"/>
    <property type="molecule type" value="Genomic_DNA"/>
</dbReference>
<evidence type="ECO:0000313" key="2">
    <source>
        <dbReference type="Proteomes" id="UP000053263"/>
    </source>
</evidence>
<dbReference type="OrthoDB" id="432970at2759"/>
<proteinExistence type="predicted"/>
<dbReference type="Proteomes" id="UP000053263">
    <property type="component" value="Unassembled WGS sequence"/>
</dbReference>
<keyword evidence="2" id="KW-1185">Reference proteome</keyword>
<dbReference type="HOGENOM" id="CLU_1555907_0_0_1"/>
<accession>A0A0C9TAE2</accession>
<sequence>MSTRSGPQIPPEVTRLVDRFNNLPRNEKAPSGLVDNYWHFEIRHVPIPPPGDLLFIINPPSKYVHCEKLPIASGETDMEKISMVVALGLLKGFVDSLGGNQFGNTVPSYAPWRWSVKTQDAALGRAVERQLTLLGVRRELLNIGVTSASDAAVAEESWNGVYGGIRAAVGLR</sequence>
<protein>
    <submittedName>
        <fullName evidence="1">Uncharacterized protein</fullName>
    </submittedName>
</protein>
<name>A0A0C9TAE2_PLICR</name>
<reference evidence="1 2" key="1">
    <citation type="submission" date="2014-06" db="EMBL/GenBank/DDBJ databases">
        <title>Evolutionary Origins and Diversification of the Mycorrhizal Mutualists.</title>
        <authorList>
            <consortium name="DOE Joint Genome Institute"/>
            <consortium name="Mycorrhizal Genomics Consortium"/>
            <person name="Kohler A."/>
            <person name="Kuo A."/>
            <person name="Nagy L.G."/>
            <person name="Floudas D."/>
            <person name="Copeland A."/>
            <person name="Barry K.W."/>
            <person name="Cichocki N."/>
            <person name="Veneault-Fourrey C."/>
            <person name="LaButti K."/>
            <person name="Lindquist E.A."/>
            <person name="Lipzen A."/>
            <person name="Lundell T."/>
            <person name="Morin E."/>
            <person name="Murat C."/>
            <person name="Riley R."/>
            <person name="Ohm R."/>
            <person name="Sun H."/>
            <person name="Tunlid A."/>
            <person name="Henrissat B."/>
            <person name="Grigoriev I.V."/>
            <person name="Hibbett D.S."/>
            <person name="Martin F."/>
        </authorList>
    </citation>
    <scope>NUCLEOTIDE SEQUENCE [LARGE SCALE GENOMIC DNA]</scope>
    <source>
        <strain evidence="1 2">FD-325 SS-3</strain>
    </source>
</reference>